<keyword evidence="2" id="KW-0812">Transmembrane</keyword>
<dbReference type="Gene3D" id="3.30.70.1320">
    <property type="entry name" value="Multidrug efflux transporter AcrB pore domain like"/>
    <property type="match status" value="1"/>
</dbReference>
<evidence type="ECO:0000256" key="2">
    <source>
        <dbReference type="SAM" id="Phobius"/>
    </source>
</evidence>
<dbReference type="InterPro" id="IPR027463">
    <property type="entry name" value="AcrB_DN_DC_subdom"/>
</dbReference>
<feature type="transmembrane region" description="Helical" evidence="2">
    <location>
        <begin position="543"/>
        <end position="564"/>
    </location>
</feature>
<organism evidence="3 4">
    <name type="scientific">Candidatus Harrisonbacteria bacterium CG10_big_fil_rev_8_21_14_0_10_42_17</name>
    <dbReference type="NCBI Taxonomy" id="1974584"/>
    <lineage>
        <taxon>Bacteria</taxon>
        <taxon>Candidatus Harrisoniibacteriota</taxon>
    </lineage>
</organism>
<keyword evidence="2" id="KW-1133">Transmembrane helix</keyword>
<feature type="transmembrane region" description="Helical" evidence="2">
    <location>
        <begin position="907"/>
        <end position="927"/>
    </location>
</feature>
<feature type="transmembrane region" description="Helical" evidence="2">
    <location>
        <begin position="371"/>
        <end position="391"/>
    </location>
</feature>
<dbReference type="PANTHER" id="PTHR32063">
    <property type="match status" value="1"/>
</dbReference>
<dbReference type="PRINTS" id="PR00702">
    <property type="entry name" value="ACRIFLAVINRP"/>
</dbReference>
<dbReference type="InterPro" id="IPR001036">
    <property type="entry name" value="Acrflvin-R"/>
</dbReference>
<dbReference type="Pfam" id="PF00873">
    <property type="entry name" value="ACR_tran"/>
    <property type="match status" value="1"/>
</dbReference>
<feature type="transmembrane region" description="Helical" evidence="2">
    <location>
        <begin position="346"/>
        <end position="364"/>
    </location>
</feature>
<dbReference type="AlphaFoldDB" id="A0A2M6WH67"/>
<dbReference type="GO" id="GO:0042910">
    <property type="term" value="F:xenobiotic transmembrane transporter activity"/>
    <property type="evidence" value="ECO:0007669"/>
    <property type="project" value="TreeGrafter"/>
</dbReference>
<evidence type="ECO:0008006" key="5">
    <source>
        <dbReference type="Google" id="ProtNLM"/>
    </source>
</evidence>
<feature type="coiled-coil region" evidence="1">
    <location>
        <begin position="107"/>
        <end position="134"/>
    </location>
</feature>
<protein>
    <recommendedName>
        <fullName evidence="5">AcrB/AcrD/AcrF family protein</fullName>
    </recommendedName>
</protein>
<feature type="transmembrane region" description="Helical" evidence="2">
    <location>
        <begin position="979"/>
        <end position="998"/>
    </location>
</feature>
<name>A0A2M6WH67_9BACT</name>
<dbReference type="EMBL" id="PFBA01000033">
    <property type="protein sequence ID" value="PIT92137.1"/>
    <property type="molecule type" value="Genomic_DNA"/>
</dbReference>
<dbReference type="Gene3D" id="3.30.2090.10">
    <property type="entry name" value="Multidrug efflux transporter AcrB TolC docking domain, DN and DC subdomains"/>
    <property type="match status" value="2"/>
</dbReference>
<evidence type="ECO:0000313" key="4">
    <source>
        <dbReference type="Proteomes" id="UP000228635"/>
    </source>
</evidence>
<reference evidence="4" key="1">
    <citation type="submission" date="2017-09" db="EMBL/GenBank/DDBJ databases">
        <title>Depth-based differentiation of microbial function through sediment-hosted aquifers and enrichment of novel symbionts in the deep terrestrial subsurface.</title>
        <authorList>
            <person name="Probst A.J."/>
            <person name="Ladd B."/>
            <person name="Jarett J.K."/>
            <person name="Geller-Mcgrath D.E."/>
            <person name="Sieber C.M.K."/>
            <person name="Emerson J.B."/>
            <person name="Anantharaman K."/>
            <person name="Thomas B.C."/>
            <person name="Malmstrom R."/>
            <person name="Stieglmeier M."/>
            <person name="Klingl A."/>
            <person name="Woyke T."/>
            <person name="Ryan C.M."/>
            <person name="Banfield J.F."/>
        </authorList>
    </citation>
    <scope>NUCLEOTIDE SEQUENCE [LARGE SCALE GENOMIC DNA]</scope>
</reference>
<dbReference type="Proteomes" id="UP000228635">
    <property type="component" value="Unassembled WGS sequence"/>
</dbReference>
<feature type="transmembrane region" description="Helical" evidence="2">
    <location>
        <begin position="881"/>
        <end position="900"/>
    </location>
</feature>
<accession>A0A2M6WH67</accession>
<sequence>MCSLIASQNNTVWNFFIFHRRFTAIIIVAAILLGLFSIFIIPKESNPEVDVPFGIVTTVFLGASAEDVEELVTDVLEDKILSLDKIANVTSTSGEGLSIISVEFDAQSDSEKQINELKEKIDEAQIDLPDEAEDPFVQKVRFEDQAIFSVALSGPYQTPQLKTFAEKIKNDLEIITGISRIEIFGGQDREIQVIVDKVTLDSFGLSIAQVTGAIARANADIPTGSIETAGANFNIRLAGRLKDIEDIKKIPVLAIGNTPIVIEDIADVRDSFSEAKTISRLSIEGNDALPAITLSIFKTSGGNIIRIVDQVKEKIEGAKNAYLPENISTKETENVADFIREDLNNLVVNGMQTVIIVMILLFVFVGWRESLLAGFAIPMSFLITFIVLQAIGSTINFLSLFSLILSLGILIDSAIVIVEGMNRYIGEGEHPEQAAVKTLEEFKLPLIAGTLTTVFAFIPMLLMSGILGEFVKHIPITVTIVLLSSLFVALGIITTVGVVWLKRNVNSNDDAMKKRRYVFFNGLLKRYEKTLGNLLLRKSRQRLLLGTVIIAFFASLTLPIAGILEINMFPSENSDFFFIDIKEPIGTPLAITANTIKTIENELKKDDRVESFATTVGAKPPTDESVGGRLQEHRAYILVNLQKERQMRSLVIISEYEQTLPKITEADVQVSQFGSGPPSGAPIEIVLKGTSLEELERVGIVFERILKEIPGTRNVQTSIQESLGEFEFIIDRAKAELFGVNTIELAQILRNAVSGTTATVIRKAGEESEVIVKYKLDPQTQGTKTNVTTIEKLESLTIATRRGDIPLSSFTTNRLTGSRPTIQHKDGKRIIRVTSETQESTNAQAIFQKVGEKLETINIPTGVEVIIGGEREDLTQSYQDMFRAMILAIFLIGSALVLQFNSFRQPFFILITIPLALIGVFFGLVIVNKPLSFPGIIGIVALAGIVVNNAIILISKINSNREEGMEKKEAVMNASTSRLKPILLTTITTVAGILPITLSSELWGPLGFSIIFGLSFSTILTLFVVPMLYVRFGEKHLNSSHMK</sequence>
<feature type="transmembrane region" description="Helical" evidence="2">
    <location>
        <begin position="21"/>
        <end position="41"/>
    </location>
</feature>
<evidence type="ECO:0000256" key="1">
    <source>
        <dbReference type="SAM" id="Coils"/>
    </source>
</evidence>
<evidence type="ECO:0000313" key="3">
    <source>
        <dbReference type="EMBL" id="PIT92137.1"/>
    </source>
</evidence>
<keyword evidence="2" id="KW-0472">Membrane</keyword>
<dbReference type="SUPFAM" id="SSF82714">
    <property type="entry name" value="Multidrug efflux transporter AcrB TolC docking domain, DN and DC subdomains"/>
    <property type="match status" value="1"/>
</dbReference>
<dbReference type="SUPFAM" id="SSF82693">
    <property type="entry name" value="Multidrug efflux transporter AcrB pore domain, PN1, PN2, PC1 and PC2 subdomains"/>
    <property type="match status" value="3"/>
</dbReference>
<feature type="transmembrane region" description="Helical" evidence="2">
    <location>
        <begin position="1010"/>
        <end position="1030"/>
    </location>
</feature>
<dbReference type="PANTHER" id="PTHR32063:SF0">
    <property type="entry name" value="SWARMING MOTILITY PROTEIN SWRC"/>
    <property type="match status" value="1"/>
</dbReference>
<proteinExistence type="predicted"/>
<feature type="transmembrane region" description="Helical" evidence="2">
    <location>
        <begin position="446"/>
        <end position="468"/>
    </location>
</feature>
<keyword evidence="1" id="KW-0175">Coiled coil</keyword>
<dbReference type="Gene3D" id="1.20.1640.10">
    <property type="entry name" value="Multidrug efflux transporter AcrB transmembrane domain"/>
    <property type="match status" value="2"/>
</dbReference>
<gene>
    <name evidence="3" type="ORF">COU08_03965</name>
</gene>
<feature type="transmembrane region" description="Helical" evidence="2">
    <location>
        <begin position="474"/>
        <end position="501"/>
    </location>
</feature>
<comment type="caution">
    <text evidence="3">The sequence shown here is derived from an EMBL/GenBank/DDBJ whole genome shotgun (WGS) entry which is preliminary data.</text>
</comment>
<feature type="transmembrane region" description="Helical" evidence="2">
    <location>
        <begin position="397"/>
        <end position="418"/>
    </location>
</feature>
<dbReference type="GO" id="GO:0005886">
    <property type="term" value="C:plasma membrane"/>
    <property type="evidence" value="ECO:0007669"/>
    <property type="project" value="TreeGrafter"/>
</dbReference>
<feature type="transmembrane region" description="Helical" evidence="2">
    <location>
        <begin position="933"/>
        <end position="958"/>
    </location>
</feature>
<dbReference type="SUPFAM" id="SSF82866">
    <property type="entry name" value="Multidrug efflux transporter AcrB transmembrane domain"/>
    <property type="match status" value="2"/>
</dbReference>
<dbReference type="Gene3D" id="3.30.70.1430">
    <property type="entry name" value="Multidrug efflux transporter AcrB pore domain"/>
    <property type="match status" value="2"/>
</dbReference>
<dbReference type="Gene3D" id="3.30.70.1440">
    <property type="entry name" value="Multidrug efflux transporter AcrB pore domain"/>
    <property type="match status" value="1"/>
</dbReference>